<keyword evidence="2" id="KW-1185">Reference proteome</keyword>
<gene>
    <name evidence="1" type="ORF">GCM10007103_35170</name>
</gene>
<sequence>MNLDHDFFIPDENAQREIADKLNFDYNLGSQDWEYEVSHIRTVEEYIHLYRQENTTSKAQSSLLEMILDSIEDYLDDLEVTKEDKRFSLHLKFIEEAIRTNLDIHNGTIVYWVQGDWKISNFLLEIVINLNLENRIRWRPYK</sequence>
<dbReference type="EMBL" id="BMXB01000029">
    <property type="protein sequence ID" value="GHA51663.1"/>
    <property type="molecule type" value="Genomic_DNA"/>
</dbReference>
<organism evidence="1 2">
    <name type="scientific">Salinimicrobium marinum</name>
    <dbReference type="NCBI Taxonomy" id="680283"/>
    <lineage>
        <taxon>Bacteria</taxon>
        <taxon>Pseudomonadati</taxon>
        <taxon>Bacteroidota</taxon>
        <taxon>Flavobacteriia</taxon>
        <taxon>Flavobacteriales</taxon>
        <taxon>Flavobacteriaceae</taxon>
        <taxon>Salinimicrobium</taxon>
    </lineage>
</organism>
<proteinExistence type="predicted"/>
<comment type="caution">
    <text evidence="1">The sequence shown here is derived from an EMBL/GenBank/DDBJ whole genome shotgun (WGS) entry which is preliminary data.</text>
</comment>
<evidence type="ECO:0000313" key="2">
    <source>
        <dbReference type="Proteomes" id="UP000610456"/>
    </source>
</evidence>
<dbReference type="Proteomes" id="UP000610456">
    <property type="component" value="Unassembled WGS sequence"/>
</dbReference>
<reference evidence="1" key="2">
    <citation type="submission" date="2020-09" db="EMBL/GenBank/DDBJ databases">
        <authorList>
            <person name="Sun Q."/>
            <person name="Kim S."/>
        </authorList>
    </citation>
    <scope>NUCLEOTIDE SEQUENCE</scope>
    <source>
        <strain evidence="1">KCTC 12719</strain>
    </source>
</reference>
<protein>
    <submittedName>
        <fullName evidence="1">Uncharacterized protein</fullName>
    </submittedName>
</protein>
<evidence type="ECO:0000313" key="1">
    <source>
        <dbReference type="EMBL" id="GHA51663.1"/>
    </source>
</evidence>
<dbReference type="AlphaFoldDB" id="A0A918W1Z7"/>
<dbReference type="RefSeq" id="WP_189606384.1">
    <property type="nucleotide sequence ID" value="NZ_BMXB01000029.1"/>
</dbReference>
<accession>A0A918W1Z7</accession>
<name>A0A918W1Z7_9FLAO</name>
<reference evidence="1" key="1">
    <citation type="journal article" date="2014" name="Int. J. Syst. Evol. Microbiol.">
        <title>Complete genome sequence of Corynebacterium casei LMG S-19264T (=DSM 44701T), isolated from a smear-ripened cheese.</title>
        <authorList>
            <consortium name="US DOE Joint Genome Institute (JGI-PGF)"/>
            <person name="Walter F."/>
            <person name="Albersmeier A."/>
            <person name="Kalinowski J."/>
            <person name="Ruckert C."/>
        </authorList>
    </citation>
    <scope>NUCLEOTIDE SEQUENCE</scope>
    <source>
        <strain evidence="1">KCTC 12719</strain>
    </source>
</reference>